<dbReference type="InterPro" id="IPR003439">
    <property type="entry name" value="ABC_transporter-like_ATP-bd"/>
</dbReference>
<organism evidence="8 9">
    <name type="scientific">Hydrogenophaga palleronii</name>
    <dbReference type="NCBI Taxonomy" id="65655"/>
    <lineage>
        <taxon>Bacteria</taxon>
        <taxon>Pseudomonadati</taxon>
        <taxon>Pseudomonadota</taxon>
        <taxon>Betaproteobacteria</taxon>
        <taxon>Burkholderiales</taxon>
        <taxon>Comamonadaceae</taxon>
        <taxon>Hydrogenophaga</taxon>
    </lineage>
</organism>
<reference evidence="8 9" key="1">
    <citation type="submission" date="2023-07" db="EMBL/GenBank/DDBJ databases">
        <title>Sorghum-associated microbial communities from plants grown in Nebraska, USA.</title>
        <authorList>
            <person name="Schachtman D."/>
        </authorList>
    </citation>
    <scope>NUCLEOTIDE SEQUENCE [LARGE SCALE GENOMIC DNA]</scope>
    <source>
        <strain evidence="8 9">4249</strain>
    </source>
</reference>
<dbReference type="Pfam" id="PF00005">
    <property type="entry name" value="ABC_tran"/>
    <property type="match status" value="1"/>
</dbReference>
<evidence type="ECO:0000313" key="8">
    <source>
        <dbReference type="EMBL" id="MDR7151620.1"/>
    </source>
</evidence>
<dbReference type="RefSeq" id="WP_310319343.1">
    <property type="nucleotide sequence ID" value="NZ_JAVDWU010000008.1"/>
</dbReference>
<evidence type="ECO:0000256" key="4">
    <source>
        <dbReference type="ARBA" id="ARBA00022840"/>
    </source>
</evidence>
<dbReference type="SMART" id="SM00382">
    <property type="entry name" value="AAA"/>
    <property type="match status" value="1"/>
</dbReference>
<evidence type="ECO:0000256" key="2">
    <source>
        <dbReference type="ARBA" id="ARBA00022475"/>
    </source>
</evidence>
<dbReference type="CDD" id="cd03256">
    <property type="entry name" value="ABC_PhnC_transporter"/>
    <property type="match status" value="1"/>
</dbReference>
<dbReference type="PROSITE" id="PS00211">
    <property type="entry name" value="ABC_TRANSPORTER_1"/>
    <property type="match status" value="1"/>
</dbReference>
<dbReference type="InterPro" id="IPR017871">
    <property type="entry name" value="ABC_transporter-like_CS"/>
</dbReference>
<dbReference type="GO" id="GO:0005524">
    <property type="term" value="F:ATP binding"/>
    <property type="evidence" value="ECO:0007669"/>
    <property type="project" value="UniProtKB-KW"/>
</dbReference>
<keyword evidence="1" id="KW-0813">Transport</keyword>
<evidence type="ECO:0000256" key="1">
    <source>
        <dbReference type="ARBA" id="ARBA00022448"/>
    </source>
</evidence>
<proteinExistence type="predicted"/>
<evidence type="ECO:0000256" key="5">
    <source>
        <dbReference type="ARBA" id="ARBA00022967"/>
    </source>
</evidence>
<dbReference type="Proteomes" id="UP001265700">
    <property type="component" value="Unassembled WGS sequence"/>
</dbReference>
<dbReference type="EMBL" id="JAVDWU010000008">
    <property type="protein sequence ID" value="MDR7151620.1"/>
    <property type="molecule type" value="Genomic_DNA"/>
</dbReference>
<evidence type="ECO:0000259" key="7">
    <source>
        <dbReference type="PROSITE" id="PS50893"/>
    </source>
</evidence>
<dbReference type="SUPFAM" id="SSF52540">
    <property type="entry name" value="P-loop containing nucleoside triphosphate hydrolases"/>
    <property type="match status" value="1"/>
</dbReference>
<dbReference type="InterPro" id="IPR003593">
    <property type="entry name" value="AAA+_ATPase"/>
</dbReference>
<feature type="domain" description="ABC transporter" evidence="7">
    <location>
        <begin position="35"/>
        <end position="280"/>
    </location>
</feature>
<evidence type="ECO:0000313" key="9">
    <source>
        <dbReference type="Proteomes" id="UP001265700"/>
    </source>
</evidence>
<dbReference type="InterPro" id="IPR050086">
    <property type="entry name" value="MetN_ABC_transporter-like"/>
</dbReference>
<evidence type="ECO:0000256" key="3">
    <source>
        <dbReference type="ARBA" id="ARBA00022741"/>
    </source>
</evidence>
<protein>
    <submittedName>
        <fullName evidence="8">Phosphonate transport system ATP-binding protein</fullName>
    </submittedName>
</protein>
<sequence length="283" mass="30756">MYREELPMGGMLPHGALPDHASGRTPVWEDGAVDLQVKGLCKAFDPGMPVLSDIEFSIPKGQAVALIGSNGAGKSTLLRCCMHLIEPDQGTVYLFGQPLQAQTAKSLRALRSKVGFVFQKHNLVPRLSALSNVLHGALPRAPVGRAWFQGTAPKALREEAMHCLERVGLADHARKRADHLSGGQSQRVAVARALMQRPRFLVADEPAASLDPVSGDEVMGVFAQLVEQDGLTLLFTSHDLTHALRYAHRVIALHRGRVALDSLSQQTDAVALRALYENHHDRA</sequence>
<keyword evidence="4 8" id="KW-0067">ATP-binding</keyword>
<name>A0ABU1WQP2_9BURK</name>
<dbReference type="InterPro" id="IPR027417">
    <property type="entry name" value="P-loop_NTPase"/>
</dbReference>
<keyword evidence="2" id="KW-1003">Cell membrane</keyword>
<gene>
    <name evidence="8" type="ORF">J2W49_003596</name>
</gene>
<dbReference type="PROSITE" id="PS50893">
    <property type="entry name" value="ABC_TRANSPORTER_2"/>
    <property type="match status" value="1"/>
</dbReference>
<accession>A0ABU1WQP2</accession>
<dbReference type="InterPro" id="IPR012693">
    <property type="entry name" value="ABC_transpr_PhnC"/>
</dbReference>
<keyword evidence="6" id="KW-0472">Membrane</keyword>
<keyword evidence="5" id="KW-1278">Translocase</keyword>
<dbReference type="PANTHER" id="PTHR43166">
    <property type="entry name" value="AMINO ACID IMPORT ATP-BINDING PROTEIN"/>
    <property type="match status" value="1"/>
</dbReference>
<keyword evidence="3" id="KW-0547">Nucleotide-binding</keyword>
<dbReference type="Gene3D" id="3.40.50.300">
    <property type="entry name" value="P-loop containing nucleotide triphosphate hydrolases"/>
    <property type="match status" value="1"/>
</dbReference>
<evidence type="ECO:0000256" key="6">
    <source>
        <dbReference type="ARBA" id="ARBA00023136"/>
    </source>
</evidence>
<dbReference type="PANTHER" id="PTHR43166:SF6">
    <property type="entry name" value="PHOSPHONATES IMPORT ATP-BINDING PROTEIN PHNC"/>
    <property type="match status" value="1"/>
</dbReference>
<comment type="caution">
    <text evidence="8">The sequence shown here is derived from an EMBL/GenBank/DDBJ whole genome shotgun (WGS) entry which is preliminary data.</text>
</comment>
<keyword evidence="9" id="KW-1185">Reference proteome</keyword>